<dbReference type="GO" id="GO:0015450">
    <property type="term" value="F:protein-transporting ATPase activity"/>
    <property type="evidence" value="ECO:0007669"/>
    <property type="project" value="InterPro"/>
</dbReference>
<dbReference type="GO" id="GO:0005886">
    <property type="term" value="C:plasma membrane"/>
    <property type="evidence" value="ECO:0007669"/>
    <property type="project" value="UniProtKB-SubCell"/>
</dbReference>
<comment type="caution">
    <text evidence="16">The sequence shown here is derived from an EMBL/GenBank/DDBJ whole genome shotgun (WGS) entry which is preliminary data.</text>
</comment>
<dbReference type="NCBIfam" id="TIGR00916">
    <property type="entry name" value="2A0604s01"/>
    <property type="match status" value="1"/>
</dbReference>
<dbReference type="InterPro" id="IPR022813">
    <property type="entry name" value="SecD/SecF_arch_bac"/>
</dbReference>
<evidence type="ECO:0000256" key="10">
    <source>
        <dbReference type="ARBA" id="ARBA00068220"/>
    </source>
</evidence>
<dbReference type="Proteomes" id="UP000192491">
    <property type="component" value="Unassembled WGS sequence"/>
</dbReference>
<comment type="similarity">
    <text evidence="9 11">Belongs to the SecD/SecF family. SecD subfamily.</text>
</comment>
<evidence type="ECO:0000256" key="8">
    <source>
        <dbReference type="ARBA" id="ARBA00023136"/>
    </source>
</evidence>
<dbReference type="Gene3D" id="1.20.1640.10">
    <property type="entry name" value="Multidrug efflux transporter AcrB transmembrane domain"/>
    <property type="match status" value="1"/>
</dbReference>
<name>A0A1Y1QGZ5_9GAMM</name>
<feature type="transmembrane region" description="Helical" evidence="11">
    <location>
        <begin position="462"/>
        <end position="478"/>
    </location>
</feature>
<feature type="domain" description="SecD export protein N-terminal TM" evidence="13">
    <location>
        <begin position="1"/>
        <end position="103"/>
    </location>
</feature>
<dbReference type="GO" id="GO:0065002">
    <property type="term" value="P:intracellular protein transmembrane transport"/>
    <property type="evidence" value="ECO:0007669"/>
    <property type="project" value="UniProtKB-UniRule"/>
</dbReference>
<comment type="subunit">
    <text evidence="11">Forms a complex with SecF. Part of the essential Sec protein translocation apparatus which comprises SecA, SecYEG and auxiliary proteins SecDF-YajC and YidC.</text>
</comment>
<dbReference type="NCBIfam" id="TIGR01129">
    <property type="entry name" value="secD"/>
    <property type="match status" value="1"/>
</dbReference>
<evidence type="ECO:0000259" key="13">
    <source>
        <dbReference type="Pfam" id="PF13721"/>
    </source>
</evidence>
<dbReference type="InterPro" id="IPR022646">
    <property type="entry name" value="SecD/SecF_CS"/>
</dbReference>
<dbReference type="Pfam" id="PF22599">
    <property type="entry name" value="SecDF_P1_head"/>
    <property type="match status" value="1"/>
</dbReference>
<dbReference type="Pfam" id="PF21760">
    <property type="entry name" value="SecD_1st"/>
    <property type="match status" value="1"/>
</dbReference>
<organism evidence="16 17">
    <name type="scientific">Thiothrix lacustris</name>
    <dbReference type="NCBI Taxonomy" id="525917"/>
    <lineage>
        <taxon>Bacteria</taxon>
        <taxon>Pseudomonadati</taxon>
        <taxon>Pseudomonadota</taxon>
        <taxon>Gammaproteobacteria</taxon>
        <taxon>Thiotrichales</taxon>
        <taxon>Thiotrichaceae</taxon>
        <taxon>Thiothrix</taxon>
    </lineage>
</organism>
<dbReference type="AlphaFoldDB" id="A0A1Y1QGZ5"/>
<evidence type="ECO:0000256" key="3">
    <source>
        <dbReference type="ARBA" id="ARBA00022475"/>
    </source>
</evidence>
<evidence type="ECO:0000259" key="14">
    <source>
        <dbReference type="Pfam" id="PF21760"/>
    </source>
</evidence>
<feature type="transmembrane region" description="Helical" evidence="11">
    <location>
        <begin position="580"/>
        <end position="604"/>
    </location>
</feature>
<reference evidence="16 17" key="1">
    <citation type="submission" date="2017-01" db="EMBL/GenBank/DDBJ databases">
        <title>Novel large sulfur bacteria in the metagenomes of groundwater-fed chemosynthetic microbial mats in the Lake Huron basin.</title>
        <authorList>
            <person name="Sharrar A.M."/>
            <person name="Flood B.E."/>
            <person name="Bailey J.V."/>
            <person name="Jones D.S."/>
            <person name="Biddanda B."/>
            <person name="Ruberg S.A."/>
            <person name="Marcus D.N."/>
            <person name="Dick G.J."/>
        </authorList>
    </citation>
    <scope>NUCLEOTIDE SEQUENCE [LARGE SCALE GENOMIC DNA]</scope>
    <source>
        <strain evidence="16">A8</strain>
    </source>
</reference>
<dbReference type="GO" id="GO:0006605">
    <property type="term" value="P:protein targeting"/>
    <property type="evidence" value="ECO:0007669"/>
    <property type="project" value="UniProtKB-UniRule"/>
</dbReference>
<keyword evidence="8 11" id="KW-0472">Membrane</keyword>
<dbReference type="InterPro" id="IPR055344">
    <property type="entry name" value="SecD_SecF_C_bact"/>
</dbReference>
<protein>
    <recommendedName>
        <fullName evidence="10 11">Protein translocase subunit SecD</fullName>
    </recommendedName>
</protein>
<evidence type="ECO:0000259" key="15">
    <source>
        <dbReference type="Pfam" id="PF22599"/>
    </source>
</evidence>
<comment type="function">
    <text evidence="11">Part of the Sec protein translocase complex. Interacts with the SecYEG preprotein conducting channel. SecDF uses the proton motive force (PMF) to complete protein translocation after the ATP-dependent function of SecA.</text>
</comment>
<evidence type="ECO:0000256" key="5">
    <source>
        <dbReference type="ARBA" id="ARBA00022927"/>
    </source>
</evidence>
<comment type="caution">
    <text evidence="11">Lacks conserved residue(s) required for the propagation of feature annotation.</text>
</comment>
<dbReference type="HAMAP" id="MF_01463_B">
    <property type="entry name" value="SecD_B"/>
    <property type="match status" value="1"/>
</dbReference>
<keyword evidence="7 11" id="KW-0811">Translocation</keyword>
<dbReference type="InterPro" id="IPR048634">
    <property type="entry name" value="SecD_SecF_C"/>
</dbReference>
<dbReference type="Pfam" id="PF07549">
    <property type="entry name" value="Sec_GG"/>
    <property type="match status" value="1"/>
</dbReference>
<evidence type="ECO:0000256" key="7">
    <source>
        <dbReference type="ARBA" id="ARBA00023010"/>
    </source>
</evidence>
<evidence type="ECO:0000313" key="16">
    <source>
        <dbReference type="EMBL" id="OQX05289.1"/>
    </source>
</evidence>
<dbReference type="GO" id="GO:0043952">
    <property type="term" value="P:protein transport by the Sec complex"/>
    <property type="evidence" value="ECO:0007669"/>
    <property type="project" value="UniProtKB-UniRule"/>
</dbReference>
<dbReference type="Pfam" id="PF02355">
    <property type="entry name" value="SecD_SecF_C"/>
    <property type="match status" value="1"/>
</dbReference>
<evidence type="ECO:0000256" key="11">
    <source>
        <dbReference type="HAMAP-Rule" id="MF_01463"/>
    </source>
</evidence>
<feature type="transmembrane region" description="Helical" evidence="11">
    <location>
        <begin position="552"/>
        <end position="574"/>
    </location>
</feature>
<dbReference type="InterPro" id="IPR005791">
    <property type="entry name" value="SecD"/>
</dbReference>
<evidence type="ECO:0000259" key="12">
    <source>
        <dbReference type="Pfam" id="PF02355"/>
    </source>
</evidence>
<dbReference type="Gene3D" id="3.30.1360.200">
    <property type="match status" value="1"/>
</dbReference>
<dbReference type="InterPro" id="IPR027398">
    <property type="entry name" value="SecD-TM"/>
</dbReference>
<keyword evidence="2 11" id="KW-0813">Transport</keyword>
<comment type="subcellular location">
    <subcellularLocation>
        <location evidence="1 11">Cell membrane</location>
        <topology evidence="1 11">Multi-pass membrane protein</topology>
    </subcellularLocation>
</comment>
<evidence type="ECO:0000256" key="1">
    <source>
        <dbReference type="ARBA" id="ARBA00004651"/>
    </source>
</evidence>
<evidence type="ECO:0000256" key="6">
    <source>
        <dbReference type="ARBA" id="ARBA00022989"/>
    </source>
</evidence>
<dbReference type="InterPro" id="IPR048631">
    <property type="entry name" value="SecD_1st"/>
</dbReference>
<feature type="domain" description="SecDF P1 head subdomain" evidence="15">
    <location>
        <begin position="305"/>
        <end position="435"/>
    </location>
</feature>
<keyword evidence="3 11" id="KW-1003">Cell membrane</keyword>
<dbReference type="EMBL" id="MTEJ01000296">
    <property type="protein sequence ID" value="OQX05289.1"/>
    <property type="molecule type" value="Genomic_DNA"/>
</dbReference>
<sequence>MNRYPLWKYLMIAATLVIGLLYSIPNFFHPDYAVQLVPKTAQTLLDPAAMQQFETVLKAQGLSVTASENDGKLSVLRFSDDTTQGKAYKALKDAVGENYVVSLNLAATTPSWLRAVNARPMTLGLDLRGGVHFLMEVDMKAAVDKQLNRYDDEFRDLMRSKNIKYQGIERQGDTLLVKFPDAPSRDTADQVMREEYSTALQFTPVAASTNIQVSIAQTELLTIQKSALQQNITTLRRRINTLGVAEPVIQQQGMNRIVVQLPGVQDTAEAKRALGATSTLEFRLVDMENDPTVAKQSGKVPASSQLYQSRDGRDVLLKRKIMLTGEFIVNAMSGRDNQNGQPIVSITLNSAGAKRFSKVTGENVKKDMAVVLISNVSETQEVDGKTVLKTNQVEEVISVATIQEQLSKNFQISGLDSPQEAHELAMGLRDGALAAPVYIVEERTVGPSMGQENIEKGFNSNFWGFVAVVAFMIVYYRMFGVISSLSLAVNGLFLFALLSIIGATLTLPGLAGIALTLGMAIDANVLINERIREELRAGAPPQQAIFAGYDRAWGTILDSNLTTLIAGIALFMLGSGPIKGFAVVLCLGILTSMFSAVTVSRAMVNLMYGSKTRLEKIAI</sequence>
<dbReference type="Pfam" id="PF13721">
    <property type="entry name" value="SecD-TM1"/>
    <property type="match status" value="1"/>
</dbReference>
<feature type="transmembrane region" description="Helical" evidence="11">
    <location>
        <begin position="7"/>
        <end position="28"/>
    </location>
</feature>
<dbReference type="FunFam" id="3.30.1360.200:FF:000001">
    <property type="entry name" value="Protein translocase subunit SecD"/>
    <property type="match status" value="1"/>
</dbReference>
<keyword evidence="6 11" id="KW-1133">Transmembrane helix</keyword>
<feature type="domain" description="Protein translocase subunit SecDF P1" evidence="14">
    <location>
        <begin position="228"/>
        <end position="286"/>
    </location>
</feature>
<dbReference type="PANTHER" id="PTHR30081:SF1">
    <property type="entry name" value="PROTEIN TRANSLOCASE SUBUNIT SECD"/>
    <property type="match status" value="1"/>
</dbReference>
<dbReference type="FunFam" id="1.20.1640.10:FF:000004">
    <property type="entry name" value="Protein translocase subunit SecD"/>
    <property type="match status" value="1"/>
</dbReference>
<evidence type="ECO:0000313" key="17">
    <source>
        <dbReference type="Proteomes" id="UP000192491"/>
    </source>
</evidence>
<evidence type="ECO:0000256" key="4">
    <source>
        <dbReference type="ARBA" id="ARBA00022692"/>
    </source>
</evidence>
<dbReference type="PANTHER" id="PTHR30081">
    <property type="entry name" value="PROTEIN-EXPORT MEMBRANE PROTEIN SEC"/>
    <property type="match status" value="1"/>
</dbReference>
<feature type="transmembrane region" description="Helical" evidence="11">
    <location>
        <begin position="485"/>
        <end position="503"/>
    </location>
</feature>
<dbReference type="Gene3D" id="3.30.70.3400">
    <property type="match status" value="2"/>
</dbReference>
<feature type="domain" description="Protein export membrane protein SecD/SecF C-terminal" evidence="12">
    <location>
        <begin position="439"/>
        <end position="607"/>
    </location>
</feature>
<gene>
    <name evidence="11" type="primary">secD</name>
    <name evidence="16" type="ORF">BWK73_33980</name>
</gene>
<evidence type="ECO:0000256" key="9">
    <source>
        <dbReference type="ARBA" id="ARBA00060774"/>
    </source>
</evidence>
<dbReference type="InterPro" id="IPR054384">
    <property type="entry name" value="SecDF_P1_head"/>
</dbReference>
<evidence type="ECO:0000256" key="2">
    <source>
        <dbReference type="ARBA" id="ARBA00022448"/>
    </source>
</evidence>
<dbReference type="SUPFAM" id="SSF82866">
    <property type="entry name" value="Multidrug efflux transporter AcrB transmembrane domain"/>
    <property type="match status" value="1"/>
</dbReference>
<keyword evidence="4 11" id="KW-0812">Transmembrane</keyword>
<keyword evidence="5 11" id="KW-0653">Protein transport</keyword>
<accession>A0A1Y1QGZ5</accession>
<proteinExistence type="inferred from homology"/>